<dbReference type="AlphaFoldDB" id="A0A8S3WRZ6"/>
<keyword evidence="2" id="KW-1185">Reference proteome</keyword>
<protein>
    <submittedName>
        <fullName evidence="1">(apollo) hypothetical protein</fullName>
    </submittedName>
</protein>
<dbReference type="Proteomes" id="UP000691718">
    <property type="component" value="Unassembled WGS sequence"/>
</dbReference>
<reference evidence="1" key="1">
    <citation type="submission" date="2021-04" db="EMBL/GenBank/DDBJ databases">
        <authorList>
            <person name="Tunstrom K."/>
        </authorList>
    </citation>
    <scope>NUCLEOTIDE SEQUENCE</scope>
</reference>
<dbReference type="OrthoDB" id="6375801at2759"/>
<sequence>MHFITDEDINIWSMEIPDNVLPLCGTMKVHQVFTEEKGVLKYRDLSCFCRRGFCSCMDPKEYRPLKPVDEKSSSDECEPDFMKEIGNLVHPQRNPFYNTVYGSDTDDNIPLLTVKDNFSLGQPSTSKGIDNDALIEKENIHIVKIKHGVCVLVKVSSLKQDYIYLGKVLSEVEDDGEVKIMFFRSMDDTAKKFRLIETDVSYEPFENLIAIVPDPKKVYKGKRVYYLFDSPLEIFEK</sequence>
<organism evidence="1 2">
    <name type="scientific">Parnassius apollo</name>
    <name type="common">Apollo butterfly</name>
    <name type="synonym">Papilio apollo</name>
    <dbReference type="NCBI Taxonomy" id="110799"/>
    <lineage>
        <taxon>Eukaryota</taxon>
        <taxon>Metazoa</taxon>
        <taxon>Ecdysozoa</taxon>
        <taxon>Arthropoda</taxon>
        <taxon>Hexapoda</taxon>
        <taxon>Insecta</taxon>
        <taxon>Pterygota</taxon>
        <taxon>Neoptera</taxon>
        <taxon>Endopterygota</taxon>
        <taxon>Lepidoptera</taxon>
        <taxon>Glossata</taxon>
        <taxon>Ditrysia</taxon>
        <taxon>Papilionoidea</taxon>
        <taxon>Papilionidae</taxon>
        <taxon>Parnassiinae</taxon>
        <taxon>Parnassini</taxon>
        <taxon>Parnassius</taxon>
        <taxon>Parnassius</taxon>
    </lineage>
</organism>
<evidence type="ECO:0000313" key="2">
    <source>
        <dbReference type="Proteomes" id="UP000691718"/>
    </source>
</evidence>
<gene>
    <name evidence="1" type="ORF">PAPOLLO_LOCUS9091</name>
</gene>
<comment type="caution">
    <text evidence="1">The sequence shown here is derived from an EMBL/GenBank/DDBJ whole genome shotgun (WGS) entry which is preliminary data.</text>
</comment>
<proteinExistence type="predicted"/>
<dbReference type="EMBL" id="CAJQZP010000644">
    <property type="protein sequence ID" value="CAG4975267.1"/>
    <property type="molecule type" value="Genomic_DNA"/>
</dbReference>
<evidence type="ECO:0000313" key="1">
    <source>
        <dbReference type="EMBL" id="CAG4975267.1"/>
    </source>
</evidence>
<name>A0A8S3WRZ6_PARAO</name>
<accession>A0A8S3WRZ6</accession>